<evidence type="ECO:0000256" key="4">
    <source>
        <dbReference type="ARBA" id="ARBA00022475"/>
    </source>
</evidence>
<evidence type="ECO:0000313" key="10">
    <source>
        <dbReference type="EMBL" id="AIQ63597.1"/>
    </source>
</evidence>
<evidence type="ECO:0000256" key="7">
    <source>
        <dbReference type="ARBA" id="ARBA00023136"/>
    </source>
</evidence>
<dbReference type="OrthoDB" id="9799958at2"/>
<dbReference type="EMBL" id="CP009286">
    <property type="protein sequence ID" value="AIQ63597.1"/>
    <property type="molecule type" value="Genomic_DNA"/>
</dbReference>
<dbReference type="GO" id="GO:0015385">
    <property type="term" value="F:sodium:proton antiporter activity"/>
    <property type="evidence" value="ECO:0007669"/>
    <property type="project" value="TreeGrafter"/>
</dbReference>
<keyword evidence="4 8" id="KW-1003">Cell membrane</keyword>
<sequence length="97" mass="10335">MKDIVLNISMGVLALSILACLYRLLKGPTPSDRIAALDTIGILLLSMIAILGILLGTKDFIGIALVIGILTFIGTAALARYIERGAVIEPGDDEERR</sequence>
<dbReference type="RefSeq" id="WP_038695250.1">
    <property type="nucleotide sequence ID" value="NZ_CP009286.1"/>
</dbReference>
<evidence type="ECO:0000256" key="6">
    <source>
        <dbReference type="ARBA" id="ARBA00022989"/>
    </source>
</evidence>
<dbReference type="Proteomes" id="UP000029507">
    <property type="component" value="Chromosome"/>
</dbReference>
<dbReference type="HOGENOM" id="CLU_125825_1_3_9"/>
<dbReference type="KEGG" id="pste:PSTEL_11395"/>
<reference evidence="10" key="1">
    <citation type="submission" date="2014-08" db="EMBL/GenBank/DDBJ databases">
        <title>Comparative genomics of the Paenibacillus odorifer group.</title>
        <authorList>
            <person name="den Bakker H.C."/>
            <person name="Tsai Y.-C."/>
            <person name="Martin N."/>
            <person name="Korlach J."/>
            <person name="Wiedmann M."/>
        </authorList>
    </citation>
    <scope>NUCLEOTIDE SEQUENCE [LARGE SCALE GENOMIC DNA]</scope>
    <source>
        <strain evidence="10">DSM 14472</strain>
    </source>
</reference>
<dbReference type="AlphaFoldDB" id="A0A089LRR7"/>
<evidence type="ECO:0000256" key="1">
    <source>
        <dbReference type="ARBA" id="ARBA00004651"/>
    </source>
</evidence>
<keyword evidence="11" id="KW-1185">Reference proteome</keyword>
<dbReference type="NCBIfam" id="NF009248">
    <property type="entry name" value="PRK12600.1"/>
    <property type="match status" value="1"/>
</dbReference>
<protein>
    <submittedName>
        <fullName evidence="10">Monovalent cation/H+ antiporter subunit F</fullName>
    </submittedName>
</protein>
<feature type="transmembrane region" description="Helical" evidence="9">
    <location>
        <begin position="34"/>
        <end position="54"/>
    </location>
</feature>
<keyword evidence="8" id="KW-0050">Antiport</keyword>
<dbReference type="GO" id="GO:0005886">
    <property type="term" value="C:plasma membrane"/>
    <property type="evidence" value="ECO:0007669"/>
    <property type="project" value="UniProtKB-SubCell"/>
</dbReference>
<feature type="transmembrane region" description="Helical" evidence="9">
    <location>
        <begin position="60"/>
        <end position="79"/>
    </location>
</feature>
<proteinExistence type="inferred from homology"/>
<keyword evidence="6 9" id="KW-1133">Transmembrane helix</keyword>
<dbReference type="PANTHER" id="PTHR34702:SF1">
    <property type="entry name" value="NA(+)_H(+) ANTIPORTER SUBUNIT F"/>
    <property type="match status" value="1"/>
</dbReference>
<keyword evidence="5 9" id="KW-0812">Transmembrane</keyword>
<name>A0A089LRR7_9BACL</name>
<dbReference type="PROSITE" id="PS51257">
    <property type="entry name" value="PROKAR_LIPOPROTEIN"/>
    <property type="match status" value="1"/>
</dbReference>
<accession>A0A089LRR7</accession>
<dbReference type="InterPro" id="IPR007208">
    <property type="entry name" value="MrpF/PhaF-like"/>
</dbReference>
<comment type="subcellular location">
    <subcellularLocation>
        <location evidence="1 8">Cell membrane</location>
        <topology evidence="1 8">Multi-pass membrane protein</topology>
    </subcellularLocation>
</comment>
<evidence type="ECO:0000256" key="2">
    <source>
        <dbReference type="ARBA" id="ARBA00009212"/>
    </source>
</evidence>
<organism evidence="10 11">
    <name type="scientific">Paenibacillus stellifer</name>
    <dbReference type="NCBI Taxonomy" id="169760"/>
    <lineage>
        <taxon>Bacteria</taxon>
        <taxon>Bacillati</taxon>
        <taxon>Bacillota</taxon>
        <taxon>Bacilli</taxon>
        <taxon>Bacillales</taxon>
        <taxon>Paenibacillaceae</taxon>
        <taxon>Paenibacillus</taxon>
    </lineage>
</organism>
<dbReference type="STRING" id="169760.PSTEL_11395"/>
<gene>
    <name evidence="10" type="ORF">PSTEL_11395</name>
</gene>
<evidence type="ECO:0000256" key="8">
    <source>
        <dbReference type="PIRNR" id="PIRNR028784"/>
    </source>
</evidence>
<comment type="similarity">
    <text evidence="2 8">Belongs to the CPA3 antiporters (TC 2.A.63) subunit F family.</text>
</comment>
<dbReference type="PANTHER" id="PTHR34702">
    <property type="entry name" value="NA(+)/H(+) ANTIPORTER SUBUNIT F1"/>
    <property type="match status" value="1"/>
</dbReference>
<evidence type="ECO:0000313" key="11">
    <source>
        <dbReference type="Proteomes" id="UP000029507"/>
    </source>
</evidence>
<feature type="transmembrane region" description="Helical" evidence="9">
    <location>
        <begin position="6"/>
        <end position="25"/>
    </location>
</feature>
<evidence type="ECO:0000256" key="3">
    <source>
        <dbReference type="ARBA" id="ARBA00022448"/>
    </source>
</evidence>
<dbReference type="PIRSF" id="PIRSF028784">
    <property type="entry name" value="MrpF"/>
    <property type="match status" value="1"/>
</dbReference>
<evidence type="ECO:0000256" key="9">
    <source>
        <dbReference type="SAM" id="Phobius"/>
    </source>
</evidence>
<keyword evidence="3 8" id="KW-0813">Transport</keyword>
<keyword evidence="8" id="KW-0406">Ion transport</keyword>
<evidence type="ECO:0000256" key="5">
    <source>
        <dbReference type="ARBA" id="ARBA00022692"/>
    </source>
</evidence>
<keyword evidence="7 8" id="KW-0472">Membrane</keyword>
<dbReference type="Pfam" id="PF04066">
    <property type="entry name" value="MrpF_PhaF"/>
    <property type="match status" value="1"/>
</dbReference>